<comment type="caution">
    <text evidence="2">The sequence shown here is derived from an EMBL/GenBank/DDBJ whole genome shotgun (WGS) entry which is preliminary data.</text>
</comment>
<keyword evidence="3" id="KW-1185">Reference proteome</keyword>
<feature type="transmembrane region" description="Helical" evidence="1">
    <location>
        <begin position="12"/>
        <end position="35"/>
    </location>
</feature>
<evidence type="ECO:0000313" key="2">
    <source>
        <dbReference type="EMBL" id="GJD92946.1"/>
    </source>
</evidence>
<accession>A0ABQ4RQA9</accession>
<dbReference type="EMBL" id="BPQP01000001">
    <property type="protein sequence ID" value="GJD92946.1"/>
    <property type="molecule type" value="Genomic_DNA"/>
</dbReference>
<proteinExistence type="predicted"/>
<name>A0ABQ4RQA9_9HYPH</name>
<feature type="transmembrane region" description="Helical" evidence="1">
    <location>
        <begin position="47"/>
        <end position="65"/>
    </location>
</feature>
<dbReference type="RefSeq" id="WP_238242089.1">
    <property type="nucleotide sequence ID" value="NZ_BPQP01000001.1"/>
</dbReference>
<keyword evidence="1" id="KW-0812">Transmembrane</keyword>
<dbReference type="Proteomes" id="UP001055125">
    <property type="component" value="Unassembled WGS sequence"/>
</dbReference>
<protein>
    <submittedName>
        <fullName evidence="2">Uncharacterized protein</fullName>
    </submittedName>
</protein>
<keyword evidence="1" id="KW-0472">Membrane</keyword>
<evidence type="ECO:0000313" key="3">
    <source>
        <dbReference type="Proteomes" id="UP001055125"/>
    </source>
</evidence>
<keyword evidence="1" id="KW-1133">Transmembrane helix</keyword>
<evidence type="ECO:0000256" key="1">
    <source>
        <dbReference type="SAM" id="Phobius"/>
    </source>
</evidence>
<gene>
    <name evidence="2" type="ORF">OCOJLMKI_0129</name>
</gene>
<reference evidence="2" key="2">
    <citation type="submission" date="2021-08" db="EMBL/GenBank/DDBJ databases">
        <authorList>
            <person name="Tani A."/>
            <person name="Ola A."/>
            <person name="Ogura Y."/>
            <person name="Katsura K."/>
            <person name="Hayashi T."/>
        </authorList>
    </citation>
    <scope>NUCLEOTIDE SEQUENCE</scope>
    <source>
        <strain evidence="2">DSM 19015</strain>
    </source>
</reference>
<organism evidence="2 3">
    <name type="scientific">Methylobacterium iners</name>
    <dbReference type="NCBI Taxonomy" id="418707"/>
    <lineage>
        <taxon>Bacteria</taxon>
        <taxon>Pseudomonadati</taxon>
        <taxon>Pseudomonadota</taxon>
        <taxon>Alphaproteobacteria</taxon>
        <taxon>Hyphomicrobiales</taxon>
        <taxon>Methylobacteriaceae</taxon>
        <taxon>Methylobacterium</taxon>
    </lineage>
</organism>
<sequence>MIPALAFLQNAWTAFSPIAAIAGLSGIGLLVLAFVGLSWLPGFLKRPLIFAGVVLIAGAAIYQAGQAKGAHDAFARDAARALAAEKTRTAIAKDITDRVSIQAVRDLAEIQATNKKLQGINDVLAKDSERDRRCTTHDDARRLRDL</sequence>
<reference evidence="2" key="1">
    <citation type="journal article" date="2021" name="Front. Microbiol.">
        <title>Comprehensive Comparative Genomics and Phenotyping of Methylobacterium Species.</title>
        <authorList>
            <person name="Alessa O."/>
            <person name="Ogura Y."/>
            <person name="Fujitani Y."/>
            <person name="Takami H."/>
            <person name="Hayashi T."/>
            <person name="Sahin N."/>
            <person name="Tani A."/>
        </authorList>
    </citation>
    <scope>NUCLEOTIDE SEQUENCE</scope>
    <source>
        <strain evidence="2">DSM 19015</strain>
    </source>
</reference>